<dbReference type="Proteomes" id="UP001177003">
    <property type="component" value="Chromosome 1"/>
</dbReference>
<accession>A0AA35YA35</accession>
<name>A0AA35YA35_LACSI</name>
<dbReference type="EMBL" id="OX465077">
    <property type="protein sequence ID" value="CAI9266402.1"/>
    <property type="molecule type" value="Genomic_DNA"/>
</dbReference>
<keyword evidence="2" id="KW-1185">Reference proteome</keyword>
<dbReference type="AlphaFoldDB" id="A0AA35YA35"/>
<protein>
    <submittedName>
        <fullName evidence="1">Uncharacterized protein</fullName>
    </submittedName>
</protein>
<evidence type="ECO:0000313" key="2">
    <source>
        <dbReference type="Proteomes" id="UP001177003"/>
    </source>
</evidence>
<organism evidence="1 2">
    <name type="scientific">Lactuca saligna</name>
    <name type="common">Willowleaf lettuce</name>
    <dbReference type="NCBI Taxonomy" id="75948"/>
    <lineage>
        <taxon>Eukaryota</taxon>
        <taxon>Viridiplantae</taxon>
        <taxon>Streptophyta</taxon>
        <taxon>Embryophyta</taxon>
        <taxon>Tracheophyta</taxon>
        <taxon>Spermatophyta</taxon>
        <taxon>Magnoliopsida</taxon>
        <taxon>eudicotyledons</taxon>
        <taxon>Gunneridae</taxon>
        <taxon>Pentapetalae</taxon>
        <taxon>asterids</taxon>
        <taxon>campanulids</taxon>
        <taxon>Asterales</taxon>
        <taxon>Asteraceae</taxon>
        <taxon>Cichorioideae</taxon>
        <taxon>Cichorieae</taxon>
        <taxon>Lactucinae</taxon>
        <taxon>Lactuca</taxon>
    </lineage>
</organism>
<proteinExistence type="predicted"/>
<reference evidence="1" key="1">
    <citation type="submission" date="2023-04" db="EMBL/GenBank/DDBJ databases">
        <authorList>
            <person name="Vijverberg K."/>
            <person name="Xiong W."/>
            <person name="Schranz E."/>
        </authorList>
    </citation>
    <scope>NUCLEOTIDE SEQUENCE</scope>
</reference>
<sequence>MQESLLQPSSTFLQINLSIFVFSISTSRVFPPRIRESMDWTSHTDSSHESTVLSFFSFNFEDSVYQLINHGGGFGVTFTCFFDSFWTNAKRLHNTDAKRNEVDG</sequence>
<evidence type="ECO:0000313" key="1">
    <source>
        <dbReference type="EMBL" id="CAI9266402.1"/>
    </source>
</evidence>
<gene>
    <name evidence="1" type="ORF">LSALG_LOCUS6964</name>
</gene>